<dbReference type="HOGENOM" id="CLU_1189467_0_0_6"/>
<evidence type="ECO:0000313" key="1">
    <source>
        <dbReference type="EMBL" id="AHF02280.1"/>
    </source>
</evidence>
<dbReference type="AlphaFoldDB" id="W0DUM0"/>
<organism evidence="1 2">
    <name type="scientific">Thiomicrospira aerophila AL3</name>
    <dbReference type="NCBI Taxonomy" id="717772"/>
    <lineage>
        <taxon>Bacteria</taxon>
        <taxon>Pseudomonadati</taxon>
        <taxon>Pseudomonadota</taxon>
        <taxon>Gammaproteobacteria</taxon>
        <taxon>Thiotrichales</taxon>
        <taxon>Piscirickettsiaceae</taxon>
        <taxon>Thiomicrospira</taxon>
    </lineage>
</organism>
<accession>W0DUM0</accession>
<dbReference type="eggNOG" id="ENOG502Z9W9">
    <property type="taxonomic scope" value="Bacteria"/>
</dbReference>
<gene>
    <name evidence="1" type="ORF">THIAE_06020</name>
</gene>
<proteinExistence type="predicted"/>
<dbReference type="STRING" id="717772.THIAE_06020"/>
<dbReference type="InterPro" id="IPR021960">
    <property type="entry name" value="DUF3577"/>
</dbReference>
<name>W0DUM0_9GAMM</name>
<dbReference type="RefSeq" id="WP_006460486.1">
    <property type="nucleotide sequence ID" value="NZ_CP007030.1"/>
</dbReference>
<dbReference type="Proteomes" id="UP000005380">
    <property type="component" value="Chromosome"/>
</dbReference>
<sequence>MTTVNQNAVQNSNDYFNLHTKGLCYVNRFRAVSTRKDTFYSVTLGFLRGHVDEVETTYIDCVIRNDDVLEILTQYQDAINGDSKVMAVAIVGDIFAQTYKKRDGSLAAGIKGRLIGLNQLKVDGDVVFKRENADQDNDIPVDQVRHQAPVQQPVAQAPRARTVAPVTQPAPVAQVRQQAPAQQPVVAPANFEGEFLDVVKLDKNDPNFMAKKDELKANGYRWNRELASWVLAA</sequence>
<keyword evidence="2" id="KW-1185">Reference proteome</keyword>
<dbReference type="EMBL" id="CP007030">
    <property type="protein sequence ID" value="AHF02280.1"/>
    <property type="molecule type" value="Genomic_DNA"/>
</dbReference>
<protein>
    <recommendedName>
        <fullName evidence="3">DUF3577 domain-containing protein</fullName>
    </recommendedName>
</protein>
<dbReference type="InParanoid" id="W0DUM0"/>
<dbReference type="KEGG" id="tao:THIAE_06020"/>
<reference evidence="1 2" key="1">
    <citation type="submission" date="2013-12" db="EMBL/GenBank/DDBJ databases">
        <authorList>
            <consortium name="DOE Joint Genome Institute"/>
            <person name="Kappler U."/>
            <person name="Huntemann M."/>
            <person name="Han J."/>
            <person name="Chen A."/>
            <person name="Kyrpides N."/>
            <person name="Mavromatis K."/>
            <person name="Markowitz V."/>
            <person name="Palaniappan K."/>
            <person name="Ivanova N."/>
            <person name="Schaumberg A."/>
            <person name="Pati A."/>
            <person name="Liolios K."/>
            <person name="Nordberg H.P."/>
            <person name="Cantor M.N."/>
            <person name="Hua S.X."/>
            <person name="Woyke T."/>
        </authorList>
    </citation>
    <scope>NUCLEOTIDE SEQUENCE [LARGE SCALE GENOMIC DNA]</scope>
    <source>
        <strain evidence="2">AL2</strain>
    </source>
</reference>
<dbReference type="OrthoDB" id="6402776at2"/>
<dbReference type="Pfam" id="PF12101">
    <property type="entry name" value="DUF3577"/>
    <property type="match status" value="1"/>
</dbReference>
<evidence type="ECO:0000313" key="2">
    <source>
        <dbReference type="Proteomes" id="UP000005380"/>
    </source>
</evidence>
<evidence type="ECO:0008006" key="3">
    <source>
        <dbReference type="Google" id="ProtNLM"/>
    </source>
</evidence>